<evidence type="ECO:0000313" key="3">
    <source>
        <dbReference type="Proteomes" id="UP000309016"/>
    </source>
</evidence>
<dbReference type="KEGG" id="afla:FHG64_01200"/>
<gene>
    <name evidence="2" type="ORF">FHG64_01200</name>
</gene>
<accession>A0A5B7X0L0</accession>
<dbReference type="RefSeq" id="WP_139064699.1">
    <property type="nucleotide sequence ID" value="NZ_CP040812.1"/>
</dbReference>
<reference evidence="2 3" key="1">
    <citation type="submission" date="2019-06" db="EMBL/GenBank/DDBJ databases">
        <title>Complete genome sequence of Antarcticibacterium flavum KCTC 52984T from an Antarctic marine sediment.</title>
        <authorList>
            <person name="Lee Y.M."/>
            <person name="Shin S.C."/>
        </authorList>
    </citation>
    <scope>NUCLEOTIDE SEQUENCE [LARGE SCALE GENOMIC DNA]</scope>
    <source>
        <strain evidence="2 3">KCTC 52984</strain>
    </source>
</reference>
<evidence type="ECO:0000313" key="2">
    <source>
        <dbReference type="EMBL" id="QCY68123.1"/>
    </source>
</evidence>
<proteinExistence type="predicted"/>
<dbReference type="Proteomes" id="UP000309016">
    <property type="component" value="Chromosome"/>
</dbReference>
<organism evidence="2 3">
    <name type="scientific">Antarcticibacterium flavum</name>
    <dbReference type="NCBI Taxonomy" id="2058175"/>
    <lineage>
        <taxon>Bacteria</taxon>
        <taxon>Pseudomonadati</taxon>
        <taxon>Bacteroidota</taxon>
        <taxon>Flavobacteriia</taxon>
        <taxon>Flavobacteriales</taxon>
        <taxon>Flavobacteriaceae</taxon>
        <taxon>Antarcticibacterium</taxon>
    </lineage>
</organism>
<dbReference type="InterPro" id="IPR014973">
    <property type="entry name" value="DUF1835"/>
</dbReference>
<keyword evidence="3" id="KW-1185">Reference proteome</keyword>
<protein>
    <submittedName>
        <fullName evidence="2">DUF1835 domain-containing protein</fullName>
    </submittedName>
</protein>
<name>A0A5B7X0L0_9FLAO</name>
<dbReference type="Pfam" id="PF08874">
    <property type="entry name" value="DUF1835"/>
    <property type="match status" value="1"/>
</dbReference>
<dbReference type="AlphaFoldDB" id="A0A5B7X0L0"/>
<dbReference type="OrthoDB" id="127805at2"/>
<sequence>MAEQLHIINGDDLHHNFLELEIPGDIVVWREMLCEGPTSYELDTDEFLKLRTGFLYKHYQITAEDYNRQFIEELHKLKVSNSYDEIVLWFEFDLFSHINMLAVISFLQENKKNIPVSLVCSKRLKGEKEFTPLSQLSMDNLKNHYEQRIPLNEDDLEMANLMWQLYNGDNPQRLIGQIKTKTNFEYLSACIRAHLERFPNSRTGLNSLEHNVLKLIEKNNITSFHHLIGYTLEYQGYFGFGDLQVERIINHLKLFFEERNGIVVLTPAGIEALNFEKNFYQHLKDEEYLGGVRKYDFLYDSTTHKILKL</sequence>
<evidence type="ECO:0000259" key="1">
    <source>
        <dbReference type="Pfam" id="PF08874"/>
    </source>
</evidence>
<dbReference type="EMBL" id="CP040812">
    <property type="protein sequence ID" value="QCY68123.1"/>
    <property type="molecule type" value="Genomic_DNA"/>
</dbReference>
<feature type="domain" description="DUF1835" evidence="1">
    <location>
        <begin position="7"/>
        <end position="114"/>
    </location>
</feature>